<feature type="transmembrane region" description="Helical" evidence="6">
    <location>
        <begin position="292"/>
        <end position="315"/>
    </location>
</feature>
<dbReference type="Proteomes" id="UP000800041">
    <property type="component" value="Unassembled WGS sequence"/>
</dbReference>
<evidence type="ECO:0000313" key="9">
    <source>
        <dbReference type="Proteomes" id="UP000800041"/>
    </source>
</evidence>
<feature type="region of interest" description="Disordered" evidence="5">
    <location>
        <begin position="465"/>
        <end position="528"/>
    </location>
</feature>
<evidence type="ECO:0000259" key="7">
    <source>
        <dbReference type="PROSITE" id="PS50261"/>
    </source>
</evidence>
<feature type="transmembrane region" description="Helical" evidence="6">
    <location>
        <begin position="358"/>
        <end position="377"/>
    </location>
</feature>
<feature type="transmembrane region" description="Helical" evidence="6">
    <location>
        <begin position="217"/>
        <end position="242"/>
    </location>
</feature>
<dbReference type="GO" id="GO:0016020">
    <property type="term" value="C:membrane"/>
    <property type="evidence" value="ECO:0007669"/>
    <property type="project" value="UniProtKB-SubCell"/>
</dbReference>
<evidence type="ECO:0000256" key="6">
    <source>
        <dbReference type="SAM" id="Phobius"/>
    </source>
</evidence>
<dbReference type="Gene3D" id="1.20.1070.10">
    <property type="entry name" value="Rhodopsin 7-helix transmembrane proteins"/>
    <property type="match status" value="1"/>
</dbReference>
<dbReference type="OrthoDB" id="26203at2759"/>
<evidence type="ECO:0000256" key="3">
    <source>
        <dbReference type="ARBA" id="ARBA00022989"/>
    </source>
</evidence>
<dbReference type="GO" id="GO:0004930">
    <property type="term" value="F:G protein-coupled receptor activity"/>
    <property type="evidence" value="ECO:0007669"/>
    <property type="project" value="InterPro"/>
</dbReference>
<feature type="domain" description="G-protein coupled receptors family 2 profile 2" evidence="7">
    <location>
        <begin position="57"/>
        <end position="226"/>
    </location>
</feature>
<dbReference type="Pfam" id="PF00002">
    <property type="entry name" value="7tm_2"/>
    <property type="match status" value="1"/>
</dbReference>
<evidence type="ECO:0000256" key="1">
    <source>
        <dbReference type="ARBA" id="ARBA00004141"/>
    </source>
</evidence>
<sequence>MNNITLLRGRCPSPFLDHAKFNDTGGFIPGRFCAPMTPDLTCCLPCPATDYVYPDDFTSWYRASEWVNVASLVFLLILLITITFVHKDYSKRTYLSTCLIIAVAIESLGFAVGLATKPNQCFNEITPNDMYTSMSCAWSGALICCGGLAISTWLWFRALTMHLTIVWDRNPGDRFFYYSQLAGWGVTGLFFTLTICLTGVSFRFGDACHVNSKHSMIVFWGPLLAIAGSAAIMQFSTLAYCVNVFLRNIWSDEPTEDSHSASASATYYSESLRTHSAGAVYKRIRIAIFLQWRSIILVVFILGDVIFFSIVFVYFNRQTQSITKDLSRIRPWVSCLIEHGGDKTDCYTQAEHAFVSEAIVTAVLVLLGIAGIQTFLLQARWTMIRGWIEFFRKFVGRSKHEFVSLDAKQSKGFELTKIGSPIPLTNMPRNPSIQSPVSVYSFRDHKTSDFDTDLEQQLAASASRAYHTPSMSFSHPRAHSGSSGGGSGTVSRLDWDTRNAEPGRGGLNFHPPSVNDEDYDRTTKNPSW</sequence>
<dbReference type="PROSITE" id="PS50261">
    <property type="entry name" value="G_PROTEIN_RECEP_F2_4"/>
    <property type="match status" value="1"/>
</dbReference>
<keyword evidence="4 6" id="KW-0472">Membrane</keyword>
<dbReference type="InterPro" id="IPR000832">
    <property type="entry name" value="GPCR_2_secretin-like"/>
</dbReference>
<feature type="transmembrane region" description="Helical" evidence="6">
    <location>
        <begin position="97"/>
        <end position="116"/>
    </location>
</feature>
<evidence type="ECO:0000313" key="8">
    <source>
        <dbReference type="EMBL" id="KAF1989662.1"/>
    </source>
</evidence>
<accession>A0A6G1H9C6</accession>
<dbReference type="PANTHER" id="PTHR42058">
    <property type="entry name" value="G_PROTEIN_RECEP_F2_4 DOMAIN-CONTAINING PROTEIN"/>
    <property type="match status" value="1"/>
</dbReference>
<organism evidence="8 9">
    <name type="scientific">Aulographum hederae CBS 113979</name>
    <dbReference type="NCBI Taxonomy" id="1176131"/>
    <lineage>
        <taxon>Eukaryota</taxon>
        <taxon>Fungi</taxon>
        <taxon>Dikarya</taxon>
        <taxon>Ascomycota</taxon>
        <taxon>Pezizomycotina</taxon>
        <taxon>Dothideomycetes</taxon>
        <taxon>Pleosporomycetidae</taxon>
        <taxon>Aulographales</taxon>
        <taxon>Aulographaceae</taxon>
    </lineage>
</organism>
<feature type="transmembrane region" description="Helical" evidence="6">
    <location>
        <begin position="66"/>
        <end position="85"/>
    </location>
</feature>
<evidence type="ECO:0000256" key="4">
    <source>
        <dbReference type="ARBA" id="ARBA00023136"/>
    </source>
</evidence>
<reference evidence="8" key="1">
    <citation type="journal article" date="2020" name="Stud. Mycol.">
        <title>101 Dothideomycetes genomes: a test case for predicting lifestyles and emergence of pathogens.</title>
        <authorList>
            <person name="Haridas S."/>
            <person name="Albert R."/>
            <person name="Binder M."/>
            <person name="Bloem J."/>
            <person name="Labutti K."/>
            <person name="Salamov A."/>
            <person name="Andreopoulos B."/>
            <person name="Baker S."/>
            <person name="Barry K."/>
            <person name="Bills G."/>
            <person name="Bluhm B."/>
            <person name="Cannon C."/>
            <person name="Castanera R."/>
            <person name="Culley D."/>
            <person name="Daum C."/>
            <person name="Ezra D."/>
            <person name="Gonzalez J."/>
            <person name="Henrissat B."/>
            <person name="Kuo A."/>
            <person name="Liang C."/>
            <person name="Lipzen A."/>
            <person name="Lutzoni F."/>
            <person name="Magnuson J."/>
            <person name="Mondo S."/>
            <person name="Nolan M."/>
            <person name="Ohm R."/>
            <person name="Pangilinan J."/>
            <person name="Park H.-J."/>
            <person name="Ramirez L."/>
            <person name="Alfaro M."/>
            <person name="Sun H."/>
            <person name="Tritt A."/>
            <person name="Yoshinaga Y."/>
            <person name="Zwiers L.-H."/>
            <person name="Turgeon B."/>
            <person name="Goodwin S."/>
            <person name="Spatafora J."/>
            <person name="Crous P."/>
            <person name="Grigoriev I."/>
        </authorList>
    </citation>
    <scope>NUCLEOTIDE SEQUENCE</scope>
    <source>
        <strain evidence="8">CBS 113979</strain>
    </source>
</reference>
<protein>
    <recommendedName>
        <fullName evidence="7">G-protein coupled receptors family 2 profile 2 domain-containing protein</fullName>
    </recommendedName>
</protein>
<dbReference type="GO" id="GO:0007166">
    <property type="term" value="P:cell surface receptor signaling pathway"/>
    <property type="evidence" value="ECO:0007669"/>
    <property type="project" value="InterPro"/>
</dbReference>
<feature type="transmembrane region" description="Helical" evidence="6">
    <location>
        <begin position="136"/>
        <end position="156"/>
    </location>
</feature>
<name>A0A6G1H9C6_9PEZI</name>
<feature type="transmembrane region" description="Helical" evidence="6">
    <location>
        <begin position="177"/>
        <end position="205"/>
    </location>
</feature>
<keyword evidence="2 6" id="KW-0812">Transmembrane</keyword>
<keyword evidence="9" id="KW-1185">Reference proteome</keyword>
<evidence type="ECO:0000256" key="2">
    <source>
        <dbReference type="ARBA" id="ARBA00022692"/>
    </source>
</evidence>
<dbReference type="PANTHER" id="PTHR42058:SF1">
    <property type="entry name" value="G-PROTEIN COUPLED RECEPTORS FAMILY 2 PROFILE 2 DOMAIN-CONTAINING PROTEIN"/>
    <property type="match status" value="1"/>
</dbReference>
<comment type="subcellular location">
    <subcellularLocation>
        <location evidence="1">Membrane</location>
        <topology evidence="1">Multi-pass membrane protein</topology>
    </subcellularLocation>
</comment>
<dbReference type="EMBL" id="ML977144">
    <property type="protein sequence ID" value="KAF1989662.1"/>
    <property type="molecule type" value="Genomic_DNA"/>
</dbReference>
<evidence type="ECO:0000256" key="5">
    <source>
        <dbReference type="SAM" id="MobiDB-lite"/>
    </source>
</evidence>
<keyword evidence="3 6" id="KW-1133">Transmembrane helix</keyword>
<dbReference type="AlphaFoldDB" id="A0A6G1H9C6"/>
<dbReference type="InterPro" id="IPR017981">
    <property type="entry name" value="GPCR_2-like_7TM"/>
</dbReference>
<gene>
    <name evidence="8" type="ORF">K402DRAFT_326001</name>
</gene>
<dbReference type="InterPro" id="IPR053247">
    <property type="entry name" value="GPCR_GPR1/git3-like"/>
</dbReference>
<proteinExistence type="predicted"/>